<evidence type="ECO:0000256" key="5">
    <source>
        <dbReference type="ARBA" id="ARBA00022729"/>
    </source>
</evidence>
<dbReference type="InterPro" id="IPR010916">
    <property type="entry name" value="TonB_box_CS"/>
</dbReference>
<dbReference type="InterPro" id="IPR000531">
    <property type="entry name" value="Beta-barrel_TonB"/>
</dbReference>
<organism evidence="17 18">
    <name type="scientific">Sphingomonas jinjuensis</name>
    <dbReference type="NCBI Taxonomy" id="535907"/>
    <lineage>
        <taxon>Bacteria</taxon>
        <taxon>Pseudomonadati</taxon>
        <taxon>Pseudomonadota</taxon>
        <taxon>Alphaproteobacteria</taxon>
        <taxon>Sphingomonadales</taxon>
        <taxon>Sphingomonadaceae</taxon>
        <taxon>Sphingomonas</taxon>
    </lineage>
</organism>
<keyword evidence="8 9" id="KW-0998">Cell outer membrane</keyword>
<keyword evidence="17" id="KW-0675">Receptor</keyword>
<feature type="domain" description="TonB-dependent receptor plug" evidence="16">
    <location>
        <begin position="76"/>
        <end position="179"/>
    </location>
</feature>
<dbReference type="RefSeq" id="WP_183987119.1">
    <property type="nucleotide sequence ID" value="NZ_JACIEV010000013.1"/>
</dbReference>
<dbReference type="SUPFAM" id="SSF56935">
    <property type="entry name" value="Porins"/>
    <property type="match status" value="1"/>
</dbReference>
<keyword evidence="5 14" id="KW-0732">Signal</keyword>
<dbReference type="Pfam" id="PF00593">
    <property type="entry name" value="TonB_dep_Rec_b-barrel"/>
    <property type="match status" value="1"/>
</dbReference>
<evidence type="ECO:0000313" key="18">
    <source>
        <dbReference type="Proteomes" id="UP000529795"/>
    </source>
</evidence>
<dbReference type="GO" id="GO:0044718">
    <property type="term" value="P:siderophore transmembrane transport"/>
    <property type="evidence" value="ECO:0007669"/>
    <property type="project" value="TreeGrafter"/>
</dbReference>
<name>A0A840FBZ0_9SPHN</name>
<evidence type="ECO:0000256" key="13">
    <source>
        <dbReference type="SAM" id="MobiDB-lite"/>
    </source>
</evidence>
<keyword evidence="2 9" id="KW-0813">Transport</keyword>
<dbReference type="Pfam" id="PF07715">
    <property type="entry name" value="Plug"/>
    <property type="match status" value="1"/>
</dbReference>
<dbReference type="PANTHER" id="PTHR30069">
    <property type="entry name" value="TONB-DEPENDENT OUTER MEMBRANE RECEPTOR"/>
    <property type="match status" value="1"/>
</dbReference>
<evidence type="ECO:0000256" key="3">
    <source>
        <dbReference type="ARBA" id="ARBA00022452"/>
    </source>
</evidence>
<dbReference type="InterPro" id="IPR036942">
    <property type="entry name" value="Beta-barrel_TonB_sf"/>
</dbReference>
<dbReference type="AlphaFoldDB" id="A0A840FBZ0"/>
<dbReference type="InterPro" id="IPR039426">
    <property type="entry name" value="TonB-dep_rcpt-like"/>
</dbReference>
<feature type="chain" id="PRO_5032765755" evidence="14">
    <location>
        <begin position="24"/>
        <end position="740"/>
    </location>
</feature>
<dbReference type="GO" id="GO:0009279">
    <property type="term" value="C:cell outer membrane"/>
    <property type="evidence" value="ECO:0007669"/>
    <property type="project" value="UniProtKB-SubCell"/>
</dbReference>
<dbReference type="PANTHER" id="PTHR30069:SF42">
    <property type="entry name" value="FERRIC AEROBACTIN RECEPTOR"/>
    <property type="match status" value="1"/>
</dbReference>
<evidence type="ECO:0000256" key="14">
    <source>
        <dbReference type="SAM" id="SignalP"/>
    </source>
</evidence>
<dbReference type="GO" id="GO:0015344">
    <property type="term" value="F:siderophore uptake transmembrane transporter activity"/>
    <property type="evidence" value="ECO:0007669"/>
    <property type="project" value="TreeGrafter"/>
</dbReference>
<dbReference type="PROSITE" id="PS00430">
    <property type="entry name" value="TONB_DEPENDENT_REC_1"/>
    <property type="match status" value="1"/>
</dbReference>
<dbReference type="InterPro" id="IPR010917">
    <property type="entry name" value="TonB_rcpt_CS"/>
</dbReference>
<evidence type="ECO:0000313" key="17">
    <source>
        <dbReference type="EMBL" id="MBB4155530.1"/>
    </source>
</evidence>
<keyword evidence="3 9" id="KW-1134">Transmembrane beta strand</keyword>
<sequence>MRNFARVTVATLMIGAAWSGAAAQQTGPQPADPTTIQKAASSTPDVPPAEATGAVDQNADSETVIVTGSRTPKAVDKIPGAVTIISPAEVQRQLAITDDSTAILGRTVPGYSESNQTMNTLGETMRGRTALYLFDGIPQSTPLRDGSRNATFTDMSTIQRIEVIGGASAAEGIGAAGGIINYISKRATEEGIHAGIAGRFGTQFRDDSEIYKVNGYVAYKEDKLDAYFNAAYVDRGITYDARGRRIGLSASSSLADTTQRNFFGKIGSDFDDHQRIEAVASFFRIASKGNYRYQAGSRALGIPDTAAPGPPLGTNGQSLAGTEFNQFLQLAVNYSNTDLFGGSLVATVYGARQRMRFPGDNGVDRQDPLIAPLGTLVDQSEINSTKYGLRTSYTRPDFLLTGLELRFGVDLVHDTTQQELALTRRVWVPPLKYDSVGPYVQLSYDMGPITVSGGWRHEDGKVHVDDYTTTYFRNRAFVKGGDLKYKNDLFNAGVIGRLGGGFSVFGSYSEGFTLPNVGIPLRNVNYPGQSVNGILDLQAVVFKNKEVGANWRGSWGSIGASYYDSESKLGSTLAIDPVTRDFVLVRRPVRIRGIDFTSEFKPTDTIRLNLLYSHVKGETTAAAGVLSPYSVTLGTVNISPDKLNGIAEWRFTPEGSVSVGATSILSRSINQGTALAEKTNGYTLFDATASYKLKGIGTVTLAAENLFNRYYFLASSQVDIFQNYFAGRGRTVSLSLRADF</sequence>
<proteinExistence type="inferred from homology"/>
<dbReference type="EMBL" id="JACIEV010000013">
    <property type="protein sequence ID" value="MBB4155530.1"/>
    <property type="molecule type" value="Genomic_DNA"/>
</dbReference>
<evidence type="ECO:0000259" key="15">
    <source>
        <dbReference type="Pfam" id="PF00593"/>
    </source>
</evidence>
<evidence type="ECO:0000256" key="8">
    <source>
        <dbReference type="ARBA" id="ARBA00023237"/>
    </source>
</evidence>
<evidence type="ECO:0000256" key="1">
    <source>
        <dbReference type="ARBA" id="ARBA00004571"/>
    </source>
</evidence>
<evidence type="ECO:0000259" key="16">
    <source>
        <dbReference type="Pfam" id="PF07715"/>
    </source>
</evidence>
<dbReference type="PROSITE" id="PS52016">
    <property type="entry name" value="TONB_DEPENDENT_REC_3"/>
    <property type="match status" value="1"/>
</dbReference>
<dbReference type="InterPro" id="IPR012910">
    <property type="entry name" value="Plug_dom"/>
</dbReference>
<protein>
    <submittedName>
        <fullName evidence="17">Iron complex outermembrane receptor protein</fullName>
    </submittedName>
</protein>
<evidence type="ECO:0000256" key="2">
    <source>
        <dbReference type="ARBA" id="ARBA00022448"/>
    </source>
</evidence>
<feature type="region of interest" description="Disordered" evidence="13">
    <location>
        <begin position="22"/>
        <end position="55"/>
    </location>
</feature>
<evidence type="ECO:0000256" key="4">
    <source>
        <dbReference type="ARBA" id="ARBA00022692"/>
    </source>
</evidence>
<comment type="similarity">
    <text evidence="9 12">Belongs to the TonB-dependent receptor family.</text>
</comment>
<evidence type="ECO:0000256" key="9">
    <source>
        <dbReference type="PROSITE-ProRule" id="PRU01360"/>
    </source>
</evidence>
<feature type="signal peptide" evidence="14">
    <location>
        <begin position="1"/>
        <end position="23"/>
    </location>
</feature>
<accession>A0A840FBZ0</accession>
<reference evidence="17 18" key="1">
    <citation type="submission" date="2020-08" db="EMBL/GenBank/DDBJ databases">
        <title>Genomic Encyclopedia of Type Strains, Phase IV (KMG-IV): sequencing the most valuable type-strain genomes for metagenomic binning, comparative biology and taxonomic classification.</title>
        <authorList>
            <person name="Goeker M."/>
        </authorList>
    </citation>
    <scope>NUCLEOTIDE SEQUENCE [LARGE SCALE GENOMIC DNA]</scope>
    <source>
        <strain evidence="17 18">YC6723</strain>
    </source>
</reference>
<evidence type="ECO:0000256" key="10">
    <source>
        <dbReference type="PROSITE-ProRule" id="PRU10143"/>
    </source>
</evidence>
<dbReference type="Gene3D" id="2.170.130.10">
    <property type="entry name" value="TonB-dependent receptor, plug domain"/>
    <property type="match status" value="1"/>
</dbReference>
<keyword evidence="6 10" id="KW-0798">TonB box</keyword>
<dbReference type="Proteomes" id="UP000529795">
    <property type="component" value="Unassembled WGS sequence"/>
</dbReference>
<evidence type="ECO:0000256" key="6">
    <source>
        <dbReference type="ARBA" id="ARBA00023077"/>
    </source>
</evidence>
<gene>
    <name evidence="17" type="ORF">GGQ80_003455</name>
</gene>
<feature type="domain" description="TonB-dependent receptor-like beta-barrel" evidence="15">
    <location>
        <begin position="290"/>
        <end position="706"/>
    </location>
</feature>
<keyword evidence="7 9" id="KW-0472">Membrane</keyword>
<keyword evidence="4 9" id="KW-0812">Transmembrane</keyword>
<evidence type="ECO:0000256" key="7">
    <source>
        <dbReference type="ARBA" id="ARBA00023136"/>
    </source>
</evidence>
<comment type="subcellular location">
    <subcellularLocation>
        <location evidence="1 9">Cell outer membrane</location>
        <topology evidence="1 9">Multi-pass membrane protein</topology>
    </subcellularLocation>
</comment>
<feature type="short sequence motif" description="TonB box" evidence="10">
    <location>
        <begin position="63"/>
        <end position="69"/>
    </location>
</feature>
<feature type="short sequence motif" description="TonB C-terminal box" evidence="11">
    <location>
        <begin position="723"/>
        <end position="740"/>
    </location>
</feature>
<evidence type="ECO:0000256" key="11">
    <source>
        <dbReference type="PROSITE-ProRule" id="PRU10144"/>
    </source>
</evidence>
<dbReference type="Gene3D" id="2.40.170.20">
    <property type="entry name" value="TonB-dependent receptor, beta-barrel domain"/>
    <property type="match status" value="1"/>
</dbReference>
<dbReference type="InterPro" id="IPR037066">
    <property type="entry name" value="Plug_dom_sf"/>
</dbReference>
<feature type="compositionally biased region" description="Low complexity" evidence="13">
    <location>
        <begin position="22"/>
        <end position="35"/>
    </location>
</feature>
<keyword evidence="18" id="KW-1185">Reference proteome</keyword>
<dbReference type="PROSITE" id="PS01156">
    <property type="entry name" value="TONB_DEPENDENT_REC_2"/>
    <property type="match status" value="1"/>
</dbReference>
<evidence type="ECO:0000256" key="12">
    <source>
        <dbReference type="RuleBase" id="RU003357"/>
    </source>
</evidence>
<comment type="caution">
    <text evidence="17">The sequence shown here is derived from an EMBL/GenBank/DDBJ whole genome shotgun (WGS) entry which is preliminary data.</text>
</comment>